<dbReference type="PANTHER" id="PTHR11632:SF51">
    <property type="entry name" value="SUCCINATE DEHYDROGENASE [UBIQUINONE] FLAVOPROTEIN SUBUNIT, MITOCHONDRIAL"/>
    <property type="match status" value="1"/>
</dbReference>
<dbReference type="PANTHER" id="PTHR11632">
    <property type="entry name" value="SUCCINATE DEHYDROGENASE 2 FLAVOPROTEIN SUBUNIT"/>
    <property type="match status" value="1"/>
</dbReference>
<organism evidence="6 7">
    <name type="scientific">Pseudanabaena frigida</name>
    <dbReference type="NCBI Taxonomy" id="945775"/>
    <lineage>
        <taxon>Bacteria</taxon>
        <taxon>Bacillati</taxon>
        <taxon>Cyanobacteriota</taxon>
        <taxon>Cyanophyceae</taxon>
        <taxon>Pseudanabaenales</taxon>
        <taxon>Pseudanabaenaceae</taxon>
        <taxon>Pseudanabaena</taxon>
    </lineage>
</organism>
<name>A0A2W4XZG3_9CYAN</name>
<protein>
    <submittedName>
        <fullName evidence="6">Pyridine nucleotide-disulfide oxidoreductase</fullName>
    </submittedName>
</protein>
<gene>
    <name evidence="6" type="ORF">DCF19_20665</name>
</gene>
<evidence type="ECO:0000313" key="7">
    <source>
        <dbReference type="Proteomes" id="UP000249467"/>
    </source>
</evidence>
<keyword evidence="2" id="KW-0560">Oxidoreductase</keyword>
<dbReference type="Proteomes" id="UP000249467">
    <property type="component" value="Unassembled WGS sequence"/>
</dbReference>
<evidence type="ECO:0000256" key="3">
    <source>
        <dbReference type="PIRSR" id="PIRSR000171-1"/>
    </source>
</evidence>
<dbReference type="Pfam" id="PF02910">
    <property type="entry name" value="Succ_DH_flav_C"/>
    <property type="match status" value="1"/>
</dbReference>
<dbReference type="Pfam" id="PF00890">
    <property type="entry name" value="FAD_binding_2"/>
    <property type="match status" value="1"/>
</dbReference>
<evidence type="ECO:0000313" key="6">
    <source>
        <dbReference type="EMBL" id="PZO36628.1"/>
    </source>
</evidence>
<dbReference type="EMBL" id="QBML01000038">
    <property type="protein sequence ID" value="PZO36628.1"/>
    <property type="molecule type" value="Genomic_DNA"/>
</dbReference>
<dbReference type="GO" id="GO:0000104">
    <property type="term" value="F:succinate dehydrogenase activity"/>
    <property type="evidence" value="ECO:0007669"/>
    <property type="project" value="TreeGrafter"/>
</dbReference>
<dbReference type="SUPFAM" id="SSF46977">
    <property type="entry name" value="Succinate dehydrogenase/fumarate reductase flavoprotein C-terminal domain"/>
    <property type="match status" value="1"/>
</dbReference>
<dbReference type="GO" id="GO:0005886">
    <property type="term" value="C:plasma membrane"/>
    <property type="evidence" value="ECO:0007669"/>
    <property type="project" value="TreeGrafter"/>
</dbReference>
<dbReference type="GO" id="GO:0009055">
    <property type="term" value="F:electron transfer activity"/>
    <property type="evidence" value="ECO:0007669"/>
    <property type="project" value="TreeGrafter"/>
</dbReference>
<dbReference type="SUPFAM" id="SSF51905">
    <property type="entry name" value="FAD/NAD(P)-binding domain"/>
    <property type="match status" value="1"/>
</dbReference>
<dbReference type="Gene3D" id="3.50.50.60">
    <property type="entry name" value="FAD/NAD(P)-binding domain"/>
    <property type="match status" value="1"/>
</dbReference>
<proteinExistence type="predicted"/>
<dbReference type="InterPro" id="IPR003953">
    <property type="entry name" value="FAD-dep_OxRdtase_2_FAD-bd"/>
</dbReference>
<comment type="caution">
    <text evidence="6">The sequence shown here is derived from an EMBL/GenBank/DDBJ whole genome shotgun (WGS) entry which is preliminary data.</text>
</comment>
<dbReference type="PIRSF" id="PIRSF000171">
    <property type="entry name" value="SDHA_APRA_LASPO"/>
    <property type="match status" value="1"/>
</dbReference>
<reference evidence="6 7" key="2">
    <citation type="submission" date="2018-06" db="EMBL/GenBank/DDBJ databases">
        <title>Metagenomic assembly of (sub)arctic Cyanobacteria and their associated microbiome from non-axenic cultures.</title>
        <authorList>
            <person name="Baurain D."/>
        </authorList>
    </citation>
    <scope>NUCLEOTIDE SEQUENCE [LARGE SCALE GENOMIC DNA]</scope>
    <source>
        <strain evidence="6">ULC066bin1</strain>
    </source>
</reference>
<evidence type="ECO:0000256" key="2">
    <source>
        <dbReference type="ARBA" id="ARBA00023002"/>
    </source>
</evidence>
<evidence type="ECO:0000259" key="5">
    <source>
        <dbReference type="Pfam" id="PF02910"/>
    </source>
</evidence>
<evidence type="ECO:0000256" key="1">
    <source>
        <dbReference type="ARBA" id="ARBA00022630"/>
    </source>
</evidence>
<dbReference type="Gene3D" id="1.20.58.100">
    <property type="entry name" value="Fumarate reductase/succinate dehydrogenase flavoprotein-like, C-terminal domain"/>
    <property type="match status" value="1"/>
</dbReference>
<dbReference type="GO" id="GO:0050660">
    <property type="term" value="F:flavin adenine dinucleotide binding"/>
    <property type="evidence" value="ECO:0007669"/>
    <property type="project" value="TreeGrafter"/>
</dbReference>
<dbReference type="InterPro" id="IPR037099">
    <property type="entry name" value="Fum_R/Succ_DH_flav-like_C_sf"/>
</dbReference>
<feature type="active site" description="Proton acceptor" evidence="3">
    <location>
        <position position="263"/>
    </location>
</feature>
<keyword evidence="1" id="KW-0285">Flavoprotein</keyword>
<dbReference type="InterPro" id="IPR036188">
    <property type="entry name" value="FAD/NAD-bd_sf"/>
</dbReference>
<dbReference type="PRINTS" id="PR00368">
    <property type="entry name" value="FADPNR"/>
</dbReference>
<feature type="domain" description="Fumarate reductase/succinate dehydrogenase flavoprotein-like C-terminal" evidence="5">
    <location>
        <begin position="434"/>
        <end position="509"/>
    </location>
</feature>
<feature type="domain" description="FAD-dependent oxidoreductase 2 FAD-binding" evidence="4">
    <location>
        <begin position="16"/>
        <end position="222"/>
    </location>
</feature>
<dbReference type="InterPro" id="IPR030664">
    <property type="entry name" value="SdhA/FrdA/AprA"/>
</dbReference>
<dbReference type="AlphaFoldDB" id="A0A2W4XZG3"/>
<dbReference type="GO" id="GO:0009061">
    <property type="term" value="P:anaerobic respiration"/>
    <property type="evidence" value="ECO:0007669"/>
    <property type="project" value="TreeGrafter"/>
</dbReference>
<dbReference type="InterPro" id="IPR015939">
    <property type="entry name" value="Fum_Rdtase/Succ_DH_flav-like_C"/>
</dbReference>
<dbReference type="PRINTS" id="PR00411">
    <property type="entry name" value="PNDRDTASEI"/>
</dbReference>
<sequence length="539" mass="58419">MSRQTKTLSEINLEADVLVIGGGPAGTWSAWSAAQSGAKVILVDKGYCGTSGAAAAAGNGVWYIPPDPEQREQAMASREAMGGFLADRKWMERVLDRTYDNVNTLSEWGYPFQADVDGQPIKRSLQGPEYLRLMRKKIRKAGVEILDNSPALELLVDSEGAVAGAKGINRQTGESWTVKSAAVIIATGGCAFLSKSLGCNVLTGDGYLMAAEAGADFSGMEFSNAYAIAPRDSSVTKTRFYTWASFTYEDGTIVEGAGSAKGRSVIAKTLIDQPVYARLDNEVTDEIRDWMRASQPNFFIYFDRAGIDPFTDRFPITLRLEGTVRGTGGIRIADYSCATSVAGLYAAGDAATRELICGGFTGGGSHNAAWATSSGYWAGQSAAEYAVCLGTKVSDRQVRAVGDAGLQLDGRKAFNPEEAIAATQGEVFPYDRNWFRSEATLKASLQNLDHVWNEIRNSGVQGKDQVVRAREAASMVSTARWMYNSGLARTETRGMHRRTDFNKQDANQHYRLLSGGLDQVWVKPDVESVKVEKKELVTV</sequence>
<accession>A0A2W4XZG3</accession>
<evidence type="ECO:0000259" key="4">
    <source>
        <dbReference type="Pfam" id="PF00890"/>
    </source>
</evidence>
<reference evidence="6 7" key="1">
    <citation type="submission" date="2018-04" db="EMBL/GenBank/DDBJ databases">
        <authorList>
            <person name="Go L.Y."/>
            <person name="Mitchell J.A."/>
        </authorList>
    </citation>
    <scope>NUCLEOTIDE SEQUENCE [LARGE SCALE GENOMIC DNA]</scope>
    <source>
        <strain evidence="6">ULC066bin1</strain>
    </source>
</reference>